<dbReference type="PANTHER" id="PTHR47018:SF4">
    <property type="match status" value="1"/>
</dbReference>
<dbReference type="PANTHER" id="PTHR47018">
    <property type="entry name" value="CXC DOMAIN-CONTAINING PROTEIN-RELATED"/>
    <property type="match status" value="1"/>
</dbReference>
<proteinExistence type="predicted"/>
<dbReference type="Proteomes" id="UP001219518">
    <property type="component" value="Unassembled WGS sequence"/>
</dbReference>
<name>A0AAE1HL88_9NEOP</name>
<evidence type="ECO:0000313" key="3">
    <source>
        <dbReference type="Proteomes" id="UP001219518"/>
    </source>
</evidence>
<feature type="compositionally biased region" description="Basic residues" evidence="1">
    <location>
        <begin position="112"/>
        <end position="121"/>
    </location>
</feature>
<reference evidence="2" key="2">
    <citation type="journal article" date="2023" name="BMC Genomics">
        <title>Pest status, molecular evolution, and epigenetic factors derived from the genome assembly of Frankliniella fusca, a thysanopteran phytovirus vector.</title>
        <authorList>
            <person name="Catto M.A."/>
            <person name="Labadie P.E."/>
            <person name="Jacobson A.L."/>
            <person name="Kennedy G.G."/>
            <person name="Srinivasan R."/>
            <person name="Hunt B.G."/>
        </authorList>
    </citation>
    <scope>NUCLEOTIDE SEQUENCE</scope>
    <source>
        <strain evidence="2">PL_HMW_Pooled</strain>
    </source>
</reference>
<dbReference type="EMBL" id="JAHWGI010001145">
    <property type="protein sequence ID" value="KAK3923417.1"/>
    <property type="molecule type" value="Genomic_DNA"/>
</dbReference>
<comment type="caution">
    <text evidence="2">The sequence shown here is derived from an EMBL/GenBank/DDBJ whole genome shotgun (WGS) entry which is preliminary data.</text>
</comment>
<reference evidence="2" key="1">
    <citation type="submission" date="2021-07" db="EMBL/GenBank/DDBJ databases">
        <authorList>
            <person name="Catto M.A."/>
            <person name="Jacobson A."/>
            <person name="Kennedy G."/>
            <person name="Labadie P."/>
            <person name="Hunt B.G."/>
            <person name="Srinivasan R."/>
        </authorList>
    </citation>
    <scope>NUCLEOTIDE SEQUENCE</scope>
    <source>
        <strain evidence="2">PL_HMW_Pooled</strain>
        <tissue evidence="2">Head</tissue>
    </source>
</reference>
<protein>
    <submittedName>
        <fullName evidence="2">Envelopment polyprotein</fullName>
    </submittedName>
</protein>
<sequence length="1513" mass="169693">MFSIVDASHASTSREQTQNEIDWKKCFLCQQETSEKLRDPKNAPAHLAADSGCCMLARNLPEFHAIGELPFPIDLSLINDGSGIQSFLEKKGAMWHFSCYVKCNNSKLKRAKAKHEGKMRKGPCTEPSPKKTRLTCNASHNPELCLFCDKPASRGNALHQVQTPDCNKHITKGSEILKDTKLKAKISERCDLIALEAKYHTDCYAKFRKRVKQQENSENTDEQREQIEALSFAGLVSYLREVCENDDSTSSPVFSMPQLARLYAEGMRELGLEYGVHNTRLKHRILEACPFLQAHEQKGKETLLSVRQDVSSAVQKLVDRRRDYEEESRVFCEAAVAARKDVFIRREREESNADNSLEQVTAPPSLVCFVKLLFNGPCASNRREEGDDHVDQTIAQLLAYHIVKRRTGKSRRHNKQQETPAPCYLAMKLYGETRKRKLIETTHRMGLSISYSRLDTILTEKANDVCAYYHATGVVCPRSVVCGQNIFTTASVDNIDHTTSSTTATSSFHGTAISLMQHFLPGQLGIESVRETPLSETPKRRKVMKLPEEYCTVRPCFTDVRKANCTLSPNYSIEGSPVLDGEISWLEKCVGGQCVLPWSEHHAAKDTGEKHQTKTALLPLFAEYAASAAMMRHTLEVVGKAVAKVNSEQIPVVVGDQPLYALLKQVQYTFPDTHGENKYFIMMGGLHIEMAALRIVGDWLDGSGWVSALTQAEVTTEGRAESLIKASHVTRTRYALQVTAVALFALQQNAYSEYCEQETDDLLLSFDDWKNSKNSIPQFRYWNTAMKLCLLVLQFVRSQRTAHFDLYITSLRQLVPWFFALDHVHYARWLSVHVRDLTALQDTHPSIYREFQRGLFVARTTQRAFSAMGLDQAHEQINARIKGDGGMVGITESPSSLLKWLLAAPELAALVHDFEQKHLHLDDIDDSTTHHDKSPATRMKFAKDVESLTKVMAELGNPFMEDSEQEIYNLETKNVASKQVTATVMTIETLGETLYQTFVTERLESGEKHLMDSLKLNKLPLLGTGGLRKQSRSQVKMATLKEDCSLFRRLYISTCNSNRKNNLDEFFKHENQPQPPALSFGGEPTSCDKSDLIHCLIDASEEATSEVCPKVDAIVIDGPAVVHILGSQKSKTFGDYIDSVIKRFVDSQLGSVDRIDFVWDRYDPNSLKHSTRQKRGDGARTKVTLQTKVPKNWARFLRDATNKQELFRLIGKKVTAPRVDGKEVYSTLDDAVLTSTDRDVTGSLAPCNHEEADTRIMVHVQDAVKRGLQRIMIRTVDTDVLVVAVSCVPLLSGIKELWLHIGTGNNQKFIAVHNVSASLGPAMSRALPVFHALTGCDQISSFRGRSKNSAFEAWMSFPEVTNAFLAIAGGYWEEAMPLIEKFVIALYDRSCSCTTVNECRRYLITKRDRQAENIPPSRGALEKHVQRSKYIGGCVWGQALELIQTLPSPSQSGWSHTSSGWKPVWTDLPPASKACRALIRCSCKKGCTNRCKCIKEGLGCSESCFCSNNCGND</sequence>
<evidence type="ECO:0000256" key="1">
    <source>
        <dbReference type="SAM" id="MobiDB-lite"/>
    </source>
</evidence>
<evidence type="ECO:0000313" key="2">
    <source>
        <dbReference type="EMBL" id="KAK3923417.1"/>
    </source>
</evidence>
<organism evidence="2 3">
    <name type="scientific">Frankliniella fusca</name>
    <dbReference type="NCBI Taxonomy" id="407009"/>
    <lineage>
        <taxon>Eukaryota</taxon>
        <taxon>Metazoa</taxon>
        <taxon>Ecdysozoa</taxon>
        <taxon>Arthropoda</taxon>
        <taxon>Hexapoda</taxon>
        <taxon>Insecta</taxon>
        <taxon>Pterygota</taxon>
        <taxon>Neoptera</taxon>
        <taxon>Paraneoptera</taxon>
        <taxon>Thysanoptera</taxon>
        <taxon>Terebrantia</taxon>
        <taxon>Thripoidea</taxon>
        <taxon>Thripidae</taxon>
        <taxon>Frankliniella</taxon>
    </lineage>
</organism>
<accession>A0AAE1HL88</accession>
<keyword evidence="3" id="KW-1185">Reference proteome</keyword>
<gene>
    <name evidence="2" type="ORF">KUF71_001828</name>
</gene>
<feature type="region of interest" description="Disordered" evidence="1">
    <location>
        <begin position="112"/>
        <end position="132"/>
    </location>
</feature>